<keyword evidence="1" id="KW-1133">Transmembrane helix</keyword>
<comment type="caution">
    <text evidence="3">The sequence shown here is derived from an EMBL/GenBank/DDBJ whole genome shotgun (WGS) entry which is preliminary data.</text>
</comment>
<evidence type="ECO:0000259" key="2">
    <source>
        <dbReference type="Pfam" id="PF02517"/>
    </source>
</evidence>
<dbReference type="GO" id="GO:0080120">
    <property type="term" value="P:CAAX-box protein maturation"/>
    <property type="evidence" value="ECO:0007669"/>
    <property type="project" value="UniProtKB-ARBA"/>
</dbReference>
<feature type="transmembrane region" description="Helical" evidence="1">
    <location>
        <begin position="232"/>
        <end position="250"/>
    </location>
</feature>
<gene>
    <name evidence="3" type="ORF">HDA39_006764</name>
</gene>
<feature type="transmembrane region" description="Helical" evidence="1">
    <location>
        <begin position="196"/>
        <end position="212"/>
    </location>
</feature>
<dbReference type="Pfam" id="PF02517">
    <property type="entry name" value="Rce1-like"/>
    <property type="match status" value="1"/>
</dbReference>
<feature type="transmembrane region" description="Helical" evidence="1">
    <location>
        <begin position="172"/>
        <end position="189"/>
    </location>
</feature>
<dbReference type="InterPro" id="IPR003675">
    <property type="entry name" value="Rce1/LyrA-like_dom"/>
</dbReference>
<reference evidence="3 4" key="1">
    <citation type="submission" date="2020-08" db="EMBL/GenBank/DDBJ databases">
        <title>Sequencing the genomes of 1000 actinobacteria strains.</title>
        <authorList>
            <person name="Klenk H.-P."/>
        </authorList>
    </citation>
    <scope>NUCLEOTIDE SEQUENCE [LARGE SCALE GENOMIC DNA]</scope>
    <source>
        <strain evidence="3 4">DSM 28967</strain>
    </source>
</reference>
<feature type="transmembrane region" description="Helical" evidence="1">
    <location>
        <begin position="60"/>
        <end position="86"/>
    </location>
</feature>
<evidence type="ECO:0000313" key="3">
    <source>
        <dbReference type="EMBL" id="MBB5840030.1"/>
    </source>
</evidence>
<name>A0A7W9MY38_9ACTN</name>
<dbReference type="PROSITE" id="PS51257">
    <property type="entry name" value="PROKAR_LIPOPROTEIN"/>
    <property type="match status" value="1"/>
</dbReference>
<protein>
    <recommendedName>
        <fullName evidence="2">CAAX prenyl protease 2/Lysostaphin resistance protein A-like domain-containing protein</fullName>
    </recommendedName>
</protein>
<dbReference type="GO" id="GO:0004175">
    <property type="term" value="F:endopeptidase activity"/>
    <property type="evidence" value="ECO:0007669"/>
    <property type="project" value="UniProtKB-ARBA"/>
</dbReference>
<feature type="transmembrane region" description="Helical" evidence="1">
    <location>
        <begin position="6"/>
        <end position="39"/>
    </location>
</feature>
<dbReference type="RefSeq" id="WP_184802101.1">
    <property type="nucleotide sequence ID" value="NZ_JACHMY010000001.1"/>
</dbReference>
<dbReference type="Proteomes" id="UP000549971">
    <property type="component" value="Unassembled WGS sequence"/>
</dbReference>
<keyword evidence="1" id="KW-0472">Membrane</keyword>
<proteinExistence type="predicted"/>
<feature type="domain" description="CAAX prenyl protease 2/Lysostaphin resistance protein A-like" evidence="2">
    <location>
        <begin position="98"/>
        <end position="206"/>
    </location>
</feature>
<keyword evidence="1" id="KW-0812">Transmembrane</keyword>
<dbReference type="AlphaFoldDB" id="A0A7W9MY38"/>
<sequence>MTWIRAAYGAVAMAFALAVATLVPNSWLAALACTLIAVALIRPWRDPRRLTLAGNPVRPFLIGVAVTTASATLTFGLATLAGWLTWGPINPRQVATFLITNAVIAVLLEAFPEELTLRGHTYSTLRTTQRPWQAAVITTAFFLVTPALSSVIESALILGAHKPWLAPPGEDPISYLVLLAVFGFTLIAARTATNSLWTAIGTHLTFLTVNRLTLYGEDRSAGWSMHLESPDAILLIPLYLLLATIAFRVIRRLTGSGSACGSRVGSARARS</sequence>
<feature type="transmembrane region" description="Helical" evidence="1">
    <location>
        <begin position="92"/>
        <end position="111"/>
    </location>
</feature>
<feature type="transmembrane region" description="Helical" evidence="1">
    <location>
        <begin position="132"/>
        <end position="152"/>
    </location>
</feature>
<keyword evidence="4" id="KW-1185">Reference proteome</keyword>
<accession>A0A7W9MY38</accession>
<evidence type="ECO:0000313" key="4">
    <source>
        <dbReference type="Proteomes" id="UP000549971"/>
    </source>
</evidence>
<organism evidence="3 4">
    <name type="scientific">Kribbella italica</name>
    <dbReference type="NCBI Taxonomy" id="1540520"/>
    <lineage>
        <taxon>Bacteria</taxon>
        <taxon>Bacillati</taxon>
        <taxon>Actinomycetota</taxon>
        <taxon>Actinomycetes</taxon>
        <taxon>Propionibacteriales</taxon>
        <taxon>Kribbellaceae</taxon>
        <taxon>Kribbella</taxon>
    </lineage>
</organism>
<evidence type="ECO:0000256" key="1">
    <source>
        <dbReference type="SAM" id="Phobius"/>
    </source>
</evidence>
<dbReference type="EMBL" id="JACHMY010000001">
    <property type="protein sequence ID" value="MBB5840030.1"/>
    <property type="molecule type" value="Genomic_DNA"/>
</dbReference>